<dbReference type="InterPro" id="IPR013656">
    <property type="entry name" value="PAS_4"/>
</dbReference>
<dbReference type="Gene3D" id="3.30.70.270">
    <property type="match status" value="1"/>
</dbReference>
<evidence type="ECO:0000313" key="4">
    <source>
        <dbReference type="EMBL" id="MBK7425359.1"/>
    </source>
</evidence>
<dbReference type="Pfam" id="PF12860">
    <property type="entry name" value="PAS_7"/>
    <property type="match status" value="2"/>
</dbReference>
<dbReference type="CDD" id="cd00130">
    <property type="entry name" value="PAS"/>
    <property type="match status" value="1"/>
</dbReference>
<dbReference type="EMBL" id="JADJNC010000067">
    <property type="protein sequence ID" value="MBK7425359.1"/>
    <property type="molecule type" value="Genomic_DNA"/>
</dbReference>
<feature type="domain" description="PAS" evidence="1">
    <location>
        <begin position="136"/>
        <end position="178"/>
    </location>
</feature>
<dbReference type="InterPro" id="IPR035965">
    <property type="entry name" value="PAS-like_dom_sf"/>
</dbReference>
<protein>
    <submittedName>
        <fullName evidence="4">PAS-domain containing protein</fullName>
    </submittedName>
</protein>
<dbReference type="NCBIfam" id="TIGR00254">
    <property type="entry name" value="GGDEF"/>
    <property type="match status" value="1"/>
</dbReference>
<dbReference type="AlphaFoldDB" id="A0A9D7II37"/>
<dbReference type="GO" id="GO:0003824">
    <property type="term" value="F:catalytic activity"/>
    <property type="evidence" value="ECO:0007669"/>
    <property type="project" value="UniProtKB-ARBA"/>
</dbReference>
<dbReference type="Proteomes" id="UP000886602">
    <property type="component" value="Unassembled WGS sequence"/>
</dbReference>
<sequence length="576" mass="64992">MESFSGGAEHQQLDFMQRVGRVGYWEYDPAAESFWLPALSLKLLESIADIPGLHPGSWIEVLPDGERRRFHSALDAAVKQGLSLHQELSLKHGQGAKASISVRGAPLAAEGQATRYAGTFHDISSEKRAEEEREDVISQFNALLESLRVGVTVFDQDLRLMFWNEQIYNILGLPRAAVYKFASFEELIRYPARRGEYGPGDPEELVRQRVALARRFEPHRFERQARDGRVLLVEGYPFVLGGNQSGFVTTYTDITEQKGNEEKLQRQNHVLSTIIENFPGAVSVFGADLRLVASNDQFKELLELPNVLFDKPELYFEDLIRYNANRGEYGPGDPEQQVAEIVARARNFQPHSIERVRPNGMALEIRGMPLPDGGFVTIYIDITERKQMEDQVHQMAFYDTLTRLPNRRLLDDRLSQSMAASKRSACYGALMFLDLDNFKPLNDLHGHAVGDLLLIEAAERLRACVREVDTVARFGGDEFVVMIGDLDADKNESMAQARLIAEKIRVTLSAPYLLTIRHEGKAETRVEHHCTASIGVALFINHEASQDDILKWADSAMYEAKEAGRNLVRFYEAKPA</sequence>
<name>A0A9D7II37_9RHOO</name>
<dbReference type="PANTHER" id="PTHR44757">
    <property type="entry name" value="DIGUANYLATE CYCLASE DGCP"/>
    <property type="match status" value="1"/>
</dbReference>
<dbReference type="Pfam" id="PF08448">
    <property type="entry name" value="PAS_4"/>
    <property type="match status" value="1"/>
</dbReference>
<dbReference type="InterPro" id="IPR029787">
    <property type="entry name" value="Nucleotide_cyclase"/>
</dbReference>
<evidence type="ECO:0000259" key="3">
    <source>
        <dbReference type="PROSITE" id="PS50887"/>
    </source>
</evidence>
<dbReference type="InterPro" id="IPR043128">
    <property type="entry name" value="Rev_trsase/Diguanyl_cyclase"/>
</dbReference>
<dbReference type="FunFam" id="3.30.70.270:FF:000001">
    <property type="entry name" value="Diguanylate cyclase domain protein"/>
    <property type="match status" value="1"/>
</dbReference>
<accession>A0A9D7II37</accession>
<feature type="domain" description="PAC" evidence="2">
    <location>
        <begin position="215"/>
        <end position="266"/>
    </location>
</feature>
<dbReference type="SUPFAM" id="SSF55785">
    <property type="entry name" value="PYP-like sensor domain (PAS domain)"/>
    <property type="match status" value="3"/>
</dbReference>
<dbReference type="Pfam" id="PF00990">
    <property type="entry name" value="GGDEF"/>
    <property type="match status" value="1"/>
</dbReference>
<dbReference type="PROSITE" id="PS50113">
    <property type="entry name" value="PAC"/>
    <property type="match status" value="1"/>
</dbReference>
<dbReference type="SUPFAM" id="SSF55073">
    <property type="entry name" value="Nucleotide cyclase"/>
    <property type="match status" value="1"/>
</dbReference>
<dbReference type="CDD" id="cd01949">
    <property type="entry name" value="GGDEF"/>
    <property type="match status" value="1"/>
</dbReference>
<dbReference type="SMART" id="SM00267">
    <property type="entry name" value="GGDEF"/>
    <property type="match status" value="1"/>
</dbReference>
<proteinExistence type="predicted"/>
<dbReference type="PANTHER" id="PTHR44757:SF2">
    <property type="entry name" value="BIOFILM ARCHITECTURE MAINTENANCE PROTEIN MBAA"/>
    <property type="match status" value="1"/>
</dbReference>
<reference evidence="4" key="1">
    <citation type="submission" date="2020-10" db="EMBL/GenBank/DDBJ databases">
        <title>Connecting structure to function with the recovery of over 1000 high-quality activated sludge metagenome-assembled genomes encoding full-length rRNA genes using long-read sequencing.</title>
        <authorList>
            <person name="Singleton C.M."/>
            <person name="Petriglieri F."/>
            <person name="Kristensen J.M."/>
            <person name="Kirkegaard R.H."/>
            <person name="Michaelsen T.Y."/>
            <person name="Andersen M.H."/>
            <person name="Karst S.M."/>
            <person name="Dueholm M.S."/>
            <person name="Nielsen P.H."/>
            <person name="Albertsen M."/>
        </authorList>
    </citation>
    <scope>NUCLEOTIDE SEQUENCE</scope>
    <source>
        <strain evidence="4">EsbW_18-Q3-R4-48_MAXAC.044</strain>
    </source>
</reference>
<gene>
    <name evidence="4" type="ORF">IPJ48_21035</name>
</gene>
<dbReference type="PROSITE" id="PS50887">
    <property type="entry name" value="GGDEF"/>
    <property type="match status" value="1"/>
</dbReference>
<dbReference type="InterPro" id="IPR000014">
    <property type="entry name" value="PAS"/>
</dbReference>
<organism evidence="4 5">
    <name type="scientific">Candidatus Propionivibrio dominans</name>
    <dbReference type="NCBI Taxonomy" id="2954373"/>
    <lineage>
        <taxon>Bacteria</taxon>
        <taxon>Pseudomonadati</taxon>
        <taxon>Pseudomonadota</taxon>
        <taxon>Betaproteobacteria</taxon>
        <taxon>Rhodocyclales</taxon>
        <taxon>Rhodocyclaceae</taxon>
        <taxon>Propionivibrio</taxon>
    </lineage>
</organism>
<feature type="domain" description="GGDEF" evidence="3">
    <location>
        <begin position="426"/>
        <end position="573"/>
    </location>
</feature>
<dbReference type="InterPro" id="IPR052155">
    <property type="entry name" value="Biofilm_reg_signaling"/>
</dbReference>
<dbReference type="InterPro" id="IPR000700">
    <property type="entry name" value="PAS-assoc_C"/>
</dbReference>
<dbReference type="NCBIfam" id="TIGR00229">
    <property type="entry name" value="sensory_box"/>
    <property type="match status" value="1"/>
</dbReference>
<dbReference type="PROSITE" id="PS50112">
    <property type="entry name" value="PAS"/>
    <property type="match status" value="1"/>
</dbReference>
<dbReference type="Gene3D" id="3.30.450.20">
    <property type="entry name" value="PAS domain"/>
    <property type="match status" value="3"/>
</dbReference>
<evidence type="ECO:0000259" key="1">
    <source>
        <dbReference type="PROSITE" id="PS50112"/>
    </source>
</evidence>
<evidence type="ECO:0000313" key="5">
    <source>
        <dbReference type="Proteomes" id="UP000886602"/>
    </source>
</evidence>
<comment type="caution">
    <text evidence="4">The sequence shown here is derived from an EMBL/GenBank/DDBJ whole genome shotgun (WGS) entry which is preliminary data.</text>
</comment>
<evidence type="ECO:0000259" key="2">
    <source>
        <dbReference type="PROSITE" id="PS50113"/>
    </source>
</evidence>
<dbReference type="InterPro" id="IPR000160">
    <property type="entry name" value="GGDEF_dom"/>
</dbReference>